<keyword evidence="4" id="KW-0489">Methyltransferase</keyword>
<dbReference type="GO" id="GO:0004190">
    <property type="term" value="F:aspartic-type endopeptidase activity"/>
    <property type="evidence" value="ECO:0007669"/>
    <property type="project" value="InterPro"/>
</dbReference>
<evidence type="ECO:0000313" key="5">
    <source>
        <dbReference type="Proteomes" id="UP000239494"/>
    </source>
</evidence>
<dbReference type="OrthoDB" id="5197713at2"/>
<organism evidence="4 5">
    <name type="scientific">Umezawaea tangerina</name>
    <dbReference type="NCBI Taxonomy" id="84725"/>
    <lineage>
        <taxon>Bacteria</taxon>
        <taxon>Bacillati</taxon>
        <taxon>Actinomycetota</taxon>
        <taxon>Actinomycetes</taxon>
        <taxon>Pseudonocardiales</taxon>
        <taxon>Pseudonocardiaceae</taxon>
        <taxon>Umezawaea</taxon>
    </lineage>
</organism>
<comment type="caution">
    <text evidence="4">The sequence shown here is derived from an EMBL/GenBank/DDBJ whole genome shotgun (WGS) entry which is preliminary data.</text>
</comment>
<reference evidence="4 5" key="1">
    <citation type="submission" date="2018-03" db="EMBL/GenBank/DDBJ databases">
        <title>Genomic Encyclopedia of Archaeal and Bacterial Type Strains, Phase II (KMG-II): from individual species to whole genera.</title>
        <authorList>
            <person name="Goeker M."/>
        </authorList>
    </citation>
    <scope>NUCLEOTIDE SEQUENCE [LARGE SCALE GENOMIC DNA]</scope>
    <source>
        <strain evidence="4 5">DSM 44720</strain>
    </source>
</reference>
<evidence type="ECO:0000256" key="1">
    <source>
        <dbReference type="ARBA" id="ARBA00005801"/>
    </source>
</evidence>
<feature type="transmembrane region" description="Helical" evidence="2">
    <location>
        <begin position="27"/>
        <end position="45"/>
    </location>
</feature>
<dbReference type="GO" id="GO:0005886">
    <property type="term" value="C:plasma membrane"/>
    <property type="evidence" value="ECO:0007669"/>
    <property type="project" value="TreeGrafter"/>
</dbReference>
<dbReference type="PANTHER" id="PTHR30487">
    <property type="entry name" value="TYPE 4 PREPILIN-LIKE PROTEINS LEADER PEPTIDE-PROCESSING ENZYME"/>
    <property type="match status" value="1"/>
</dbReference>
<dbReference type="InterPro" id="IPR050882">
    <property type="entry name" value="Prepilin_peptidase/N-MTase"/>
</dbReference>
<keyword evidence="5" id="KW-1185">Reference proteome</keyword>
<name>A0A2T0S5H7_9PSEU</name>
<keyword evidence="2" id="KW-1133">Transmembrane helix</keyword>
<dbReference type="PANTHER" id="PTHR30487:SF0">
    <property type="entry name" value="PREPILIN LEADER PEPTIDASE_N-METHYLTRANSFERASE-RELATED"/>
    <property type="match status" value="1"/>
</dbReference>
<dbReference type="Pfam" id="PF01478">
    <property type="entry name" value="Peptidase_A24"/>
    <property type="match status" value="1"/>
</dbReference>
<sequence length="189" mass="19412">MHWTALGFLAGTAGALLLRRLRRGADVHWLWCALPTSLLWTVAALRHPPPHWLALTLALGWLAVLLTATDLLHRRLPDALTLPAYPVAVALLLPAGPQVVLRAAVGGLLLGAAHLVVRLLAPSALGGGDVKLAAPLGAVLGAVSYAAVPVGALLASAFTLLVALGRPNGGIPHGPGLLASTWVIAVFTL</sequence>
<feature type="transmembrane region" description="Helical" evidence="2">
    <location>
        <begin position="133"/>
        <end position="164"/>
    </location>
</feature>
<dbReference type="RefSeq" id="WP_106197023.1">
    <property type="nucleotide sequence ID" value="NZ_PVTF01000027.1"/>
</dbReference>
<evidence type="ECO:0000256" key="2">
    <source>
        <dbReference type="SAM" id="Phobius"/>
    </source>
</evidence>
<protein>
    <submittedName>
        <fullName evidence="4">Leader peptidase (Prepilin peptidase)/N-methyltransferase</fullName>
    </submittedName>
</protein>
<dbReference type="GO" id="GO:0006465">
    <property type="term" value="P:signal peptide processing"/>
    <property type="evidence" value="ECO:0007669"/>
    <property type="project" value="TreeGrafter"/>
</dbReference>
<feature type="transmembrane region" description="Helical" evidence="2">
    <location>
        <begin position="51"/>
        <end position="72"/>
    </location>
</feature>
<feature type="transmembrane region" description="Helical" evidence="2">
    <location>
        <begin position="103"/>
        <end position="121"/>
    </location>
</feature>
<keyword evidence="2" id="KW-0472">Membrane</keyword>
<dbReference type="InterPro" id="IPR000045">
    <property type="entry name" value="Prepilin_IV_endopep_pep"/>
</dbReference>
<evidence type="ECO:0000259" key="3">
    <source>
        <dbReference type="Pfam" id="PF01478"/>
    </source>
</evidence>
<dbReference type="AlphaFoldDB" id="A0A2T0S5H7"/>
<comment type="similarity">
    <text evidence="1">Belongs to the peptidase A24 family.</text>
</comment>
<dbReference type="GO" id="GO:0008168">
    <property type="term" value="F:methyltransferase activity"/>
    <property type="evidence" value="ECO:0007669"/>
    <property type="project" value="UniProtKB-KW"/>
</dbReference>
<keyword evidence="4" id="KW-0808">Transferase</keyword>
<keyword evidence="2" id="KW-0812">Transmembrane</keyword>
<dbReference type="EMBL" id="PVTF01000027">
    <property type="protein sequence ID" value="PRY28669.1"/>
    <property type="molecule type" value="Genomic_DNA"/>
</dbReference>
<accession>A0A2T0S5H7</accession>
<dbReference type="Proteomes" id="UP000239494">
    <property type="component" value="Unassembled WGS sequence"/>
</dbReference>
<evidence type="ECO:0000313" key="4">
    <source>
        <dbReference type="EMBL" id="PRY28669.1"/>
    </source>
</evidence>
<gene>
    <name evidence="4" type="ORF">CLV43_12725</name>
</gene>
<dbReference type="Gene3D" id="1.20.120.1220">
    <property type="match status" value="1"/>
</dbReference>
<dbReference type="GO" id="GO:0032259">
    <property type="term" value="P:methylation"/>
    <property type="evidence" value="ECO:0007669"/>
    <property type="project" value="UniProtKB-KW"/>
</dbReference>
<feature type="domain" description="Prepilin type IV endopeptidase peptidase" evidence="3">
    <location>
        <begin position="58"/>
        <end position="163"/>
    </location>
</feature>
<proteinExistence type="inferred from homology"/>